<dbReference type="EMBL" id="CAJFCW020000002">
    <property type="protein sequence ID" value="CAG9090879.1"/>
    <property type="molecule type" value="Genomic_DNA"/>
</dbReference>
<dbReference type="GO" id="GO:0005783">
    <property type="term" value="C:endoplasmic reticulum"/>
    <property type="evidence" value="ECO:0007669"/>
    <property type="project" value="TreeGrafter"/>
</dbReference>
<evidence type="ECO:0000313" key="10">
    <source>
        <dbReference type="Proteomes" id="UP000614601"/>
    </source>
</evidence>
<feature type="compositionally biased region" description="Basic and acidic residues" evidence="7">
    <location>
        <begin position="407"/>
        <end position="416"/>
    </location>
</feature>
<keyword evidence="5 6" id="KW-0472">Membrane</keyword>
<feature type="transmembrane region" description="Helical" evidence="6">
    <location>
        <begin position="1067"/>
        <end position="1095"/>
    </location>
</feature>
<evidence type="ECO:0000256" key="6">
    <source>
        <dbReference type="RuleBase" id="RU367089"/>
    </source>
</evidence>
<feature type="region of interest" description="Disordered" evidence="7">
    <location>
        <begin position="445"/>
        <end position="500"/>
    </location>
</feature>
<feature type="region of interest" description="Disordered" evidence="7">
    <location>
        <begin position="1786"/>
        <end position="1818"/>
    </location>
</feature>
<dbReference type="GO" id="GO:0007029">
    <property type="term" value="P:endoplasmic reticulum organization"/>
    <property type="evidence" value="ECO:0007669"/>
    <property type="project" value="TreeGrafter"/>
</dbReference>
<feature type="transmembrane region" description="Helical" evidence="6">
    <location>
        <begin position="998"/>
        <end position="1017"/>
    </location>
</feature>
<comment type="similarity">
    <text evidence="2 6">Belongs to the pecanex family.</text>
</comment>
<feature type="region of interest" description="Disordered" evidence="7">
    <location>
        <begin position="370"/>
        <end position="430"/>
    </location>
</feature>
<feature type="transmembrane region" description="Helical" evidence="6">
    <location>
        <begin position="776"/>
        <end position="805"/>
    </location>
</feature>
<dbReference type="EMBL" id="CAJFDH010000002">
    <property type="protein sequence ID" value="CAD5210207.1"/>
    <property type="molecule type" value="Genomic_DNA"/>
</dbReference>
<dbReference type="InterPro" id="IPR039797">
    <property type="entry name" value="Pecanex"/>
</dbReference>
<feature type="transmembrane region" description="Helical" evidence="6">
    <location>
        <begin position="839"/>
        <end position="859"/>
    </location>
</feature>
<dbReference type="InterPro" id="IPR007735">
    <property type="entry name" value="Pecanex_C"/>
</dbReference>
<feature type="region of interest" description="Disordered" evidence="7">
    <location>
        <begin position="1"/>
        <end position="35"/>
    </location>
</feature>
<keyword evidence="4 6" id="KW-1133">Transmembrane helix</keyword>
<feature type="transmembrane region" description="Helical" evidence="6">
    <location>
        <begin position="1197"/>
        <end position="1216"/>
    </location>
</feature>
<sequence length="1989" mass="226463">MIAMKDKKAATSTTFRSPVSSFSTTRRETSNIDGHAVEMVEIERKSNTETKPDSTQVELVFEDEQSIASLAFSAGSGDNSSNALLAISKKDRQGIPLPTDSLELIPIPKTKSDLLRQRSFTSARKMSEPNFGRLIRRSDRMLADSGRRIRRARSSSDTQRDMRRSYNGELTVSNVHFGNSNLKKNELQLAQNNYSSCEENEPCCSKYIDNEPSTSTKRPDKALAVIPSTALHRTLERIGNENLPQLRTDREGDLKMQITKFLEELIDKHPETLDAIENVRMSRLSKQDIPEYKVHEPDDLNSNENPSALQLGLRQGTHVAYDHEDTTEGALHSFQDEHGNWWTYAFDEQGSGTAQALGSSTAIAELFDRRREKNHDGEEKRHVKRLPKLQRSEDDHEFSYKSTGRLSDARPIEVHKPKDHRRSLSLGPRDSVLVSSNASYTELENFSVGSSGQKPHEDDSDSDKCILDHPTSVFHPAGPSHAADYGSRGERINNVDTTNNNNRPFISFVNLASRLYNNQIQRNSPGNRERASINSSSTTHWNVPYNFHTNMSHQSRMALEAFALESRRRLQVDAGERMQWQDYMRLDNEVIVMDNMSNNSRRQSTNFTQPRAKSQRPAPTKLNYYYRLRLFPKWVPFYDPNGVKLKLNRLALTALFDRNRSMTSCFFDISISAMVTLMAAIVIHRGIYSDICTFFFAFVVASSQFSLLKSVQPDASSPIHGFNWLVSYSRPIYFCLSCTILLFFEWQLNVMNSVFASPSRIHRVGLQWNPKLAAEFTVEAILVIVRDFMATLILFLPIMFTFGLLPQVNTLVMHVMEQIEMNLFGGTAAFSMKSSLVSVGRSIVTVAGLTGLGIWINYMEPNSTQNLYFSIFVAFVSSFSYLASRWSNNPLFYQMFWEKCCLCWQNGVFCKSEETSADESRVTYRPKDVDSAVFMELKAKKSTTSQDPPPSTIDPLPDQIRRTLVLRSQHDGFVFILNSCLLFALHATSVFTVAQPHFQTICCCLCTVIGILNHYIYHQMRSHTPWKLFSRPLLKSFEYNQFETTVQARLMIFERAHVWLQTLEKYLLYPLTIISFLTTEQWICNSIFITSLVAFRLFRQAYSTPQVLYIPFTAAFIITLSNFGSFTGSYSSNYGTVNNFNNGKMNPGGSESTAVDIMNGNFIFQQVFQGKPSFLLLFYLLALLWPKVEELLLKLNFIFVYIAPWQISWGSAFHAFAQPFAVPHTGFIAAQAVVSSLISAPLNPVLGSSLFLLSYCRPVRFWERDYNTKRMDNSNLRLVSQLDRGPMMDDSSLNAIFYEHLTRSLQKSLAGDLAMGRWAASVEAGDCFILVSLYLSCMVHIIEVGNGFVTFQVRGLEFRGTYCHQREAEAISEDWADGGGCCCCALGSVPGLLSYNNAWALRWLAWEVTSSKYVIDGYSITDNSAVNLLQVHELRRLLVTLYVKCIIYFATRCKDLPNWLANPVISKAMDLIQNNPNYADGDPMFCSANDEDFDISLMAISKQKFFEKYENWIHFCAEERKKLMGKHDLETSKINVFSFALSILGRRALGAAAYNRHANAAESFLYGLHSLFKGDMRVASVTDEWVLADPEILGTVISPAVRMALKLHQDHFAAVDDYDDYETFYCRIHHYQSHIFISHEHDPAWRQAIIANTPSLLALRHMYDESQDDYKVIMLNKMHLNMRVIKLNRECVRAFWSGQQQELIFLRNRNPERGSIQNARQVLRNMINSSADQPIGYPIYVSPLTTSFIETHTQIPEIVGRPITFCSIGSQSTKLFGRLRKHFGTSGSSNIAQTTTRPQQSTQSTLSQQPPEYPLYQVSPEFRRRRNNEKDWAGQASSTQAEGLSANFNQNRIINSAAASENAKNETEDAKIEYILKDKVVELVDSNRVLSRMNESRLERRLVRWPNEEFRTKGGKSGWPSDFEVKEGIKGIVVHEWHPYHSNPEFRSHLNQVVCLVRVLTKDDHVFIPVSLPGLREYKGDRIQTETNL</sequence>
<feature type="compositionally biased region" description="Basic and acidic residues" evidence="7">
    <location>
        <begin position="25"/>
        <end position="35"/>
    </location>
</feature>
<feature type="compositionally biased region" description="Low complexity" evidence="7">
    <location>
        <begin position="1793"/>
        <end position="1810"/>
    </location>
</feature>
<organism evidence="9 10">
    <name type="scientific">Bursaphelenchus okinawaensis</name>
    <dbReference type="NCBI Taxonomy" id="465554"/>
    <lineage>
        <taxon>Eukaryota</taxon>
        <taxon>Metazoa</taxon>
        <taxon>Ecdysozoa</taxon>
        <taxon>Nematoda</taxon>
        <taxon>Chromadorea</taxon>
        <taxon>Rhabditida</taxon>
        <taxon>Tylenchina</taxon>
        <taxon>Tylenchomorpha</taxon>
        <taxon>Aphelenchoidea</taxon>
        <taxon>Aphelenchoididae</taxon>
        <taxon>Bursaphelenchus</taxon>
    </lineage>
</organism>
<feature type="transmembrane region" description="Helical" evidence="6">
    <location>
        <begin position="1168"/>
        <end position="1185"/>
    </location>
</feature>
<dbReference type="Proteomes" id="UP000783686">
    <property type="component" value="Unassembled WGS sequence"/>
</dbReference>
<feature type="transmembrane region" description="Helical" evidence="6">
    <location>
        <begin position="972"/>
        <end position="991"/>
    </location>
</feature>
<accession>A0A811K3Y9</accession>
<feature type="compositionally biased region" description="Basic and acidic residues" evidence="7">
    <location>
        <begin position="454"/>
        <end position="467"/>
    </location>
</feature>
<dbReference type="OrthoDB" id="10037631at2759"/>
<dbReference type="PANTHER" id="PTHR12372:SF7">
    <property type="entry name" value="PROTEIN PECANEX"/>
    <property type="match status" value="1"/>
</dbReference>
<gene>
    <name evidence="9" type="ORF">BOKJ2_LOCUS3072</name>
</gene>
<feature type="transmembrane region" description="Helical" evidence="6">
    <location>
        <begin position="1107"/>
        <end position="1126"/>
    </location>
</feature>
<keyword evidence="10" id="KW-1185">Reference proteome</keyword>
<feature type="compositionally biased region" description="Basic and acidic residues" evidence="7">
    <location>
        <begin position="370"/>
        <end position="381"/>
    </location>
</feature>
<feature type="transmembrane region" description="Helical" evidence="6">
    <location>
        <begin position="731"/>
        <end position="755"/>
    </location>
</feature>
<protein>
    <recommendedName>
        <fullName evidence="6">Pecanex-like protein</fullName>
    </recommendedName>
</protein>
<evidence type="ECO:0000256" key="3">
    <source>
        <dbReference type="ARBA" id="ARBA00022692"/>
    </source>
</evidence>
<feature type="compositionally biased region" description="Polar residues" evidence="7">
    <location>
        <begin position="10"/>
        <end position="24"/>
    </location>
</feature>
<feature type="transmembrane region" description="Helical" evidence="6">
    <location>
        <begin position="691"/>
        <end position="711"/>
    </location>
</feature>
<comment type="subcellular location">
    <subcellularLocation>
        <location evidence="1 6">Membrane</location>
        <topology evidence="1 6">Multi-pass membrane protein</topology>
    </subcellularLocation>
</comment>
<name>A0A811K3Y9_9BILA</name>
<dbReference type="Proteomes" id="UP000614601">
    <property type="component" value="Unassembled WGS sequence"/>
</dbReference>
<dbReference type="GO" id="GO:0016020">
    <property type="term" value="C:membrane"/>
    <property type="evidence" value="ECO:0007669"/>
    <property type="project" value="UniProtKB-SubCell"/>
</dbReference>
<evidence type="ECO:0000313" key="9">
    <source>
        <dbReference type="EMBL" id="CAD5210207.1"/>
    </source>
</evidence>
<feature type="domain" description="Pecanex C-terminal" evidence="8">
    <location>
        <begin position="1531"/>
        <end position="1754"/>
    </location>
</feature>
<evidence type="ECO:0000256" key="4">
    <source>
        <dbReference type="ARBA" id="ARBA00022989"/>
    </source>
</evidence>
<feature type="transmembrane region" description="Helical" evidence="6">
    <location>
        <begin position="666"/>
        <end position="684"/>
    </location>
</feature>
<evidence type="ECO:0000256" key="1">
    <source>
        <dbReference type="ARBA" id="ARBA00004141"/>
    </source>
</evidence>
<reference evidence="9" key="1">
    <citation type="submission" date="2020-09" db="EMBL/GenBank/DDBJ databases">
        <authorList>
            <person name="Kikuchi T."/>
        </authorList>
    </citation>
    <scope>NUCLEOTIDE SEQUENCE</scope>
    <source>
        <strain evidence="9">SH1</strain>
    </source>
</reference>
<dbReference type="Pfam" id="PF05041">
    <property type="entry name" value="Pecanex_C"/>
    <property type="match status" value="1"/>
</dbReference>
<keyword evidence="3 6" id="KW-0812">Transmembrane</keyword>
<feature type="transmembrane region" description="Helical" evidence="6">
    <location>
        <begin position="1228"/>
        <end position="1253"/>
    </location>
</feature>
<feature type="transmembrane region" description="Helical" evidence="6">
    <location>
        <begin position="866"/>
        <end position="883"/>
    </location>
</feature>
<feature type="compositionally biased region" description="Basic and acidic residues" evidence="7">
    <location>
        <begin position="390"/>
        <end position="399"/>
    </location>
</feature>
<comment type="caution">
    <text evidence="9">The sequence shown here is derived from an EMBL/GenBank/DDBJ whole genome shotgun (WGS) entry which is preliminary data.</text>
</comment>
<evidence type="ECO:0000256" key="7">
    <source>
        <dbReference type="SAM" id="MobiDB-lite"/>
    </source>
</evidence>
<evidence type="ECO:0000256" key="2">
    <source>
        <dbReference type="ARBA" id="ARBA00010170"/>
    </source>
</evidence>
<evidence type="ECO:0000259" key="8">
    <source>
        <dbReference type="Pfam" id="PF05041"/>
    </source>
</evidence>
<dbReference type="PANTHER" id="PTHR12372">
    <property type="entry name" value="PECANEX"/>
    <property type="match status" value="1"/>
</dbReference>
<evidence type="ECO:0000256" key="5">
    <source>
        <dbReference type="ARBA" id="ARBA00023136"/>
    </source>
</evidence>
<proteinExistence type="inferred from homology"/>